<dbReference type="Pfam" id="PF00354">
    <property type="entry name" value="Pentaxin"/>
    <property type="match status" value="1"/>
</dbReference>
<dbReference type="AlphaFoldDB" id="A0A8C6X9E9"/>
<proteinExistence type="predicted"/>
<dbReference type="GeneTree" id="ENSGT01100000263515"/>
<dbReference type="Ensembl" id="ENSNNAT00000011436.1">
    <property type="protein sequence ID" value="ENSNNAP00000010933.1"/>
    <property type="gene ID" value="ENSNNAG00000007287.1"/>
</dbReference>
<reference evidence="2" key="2">
    <citation type="submission" date="2025-09" db="UniProtKB">
        <authorList>
            <consortium name="Ensembl"/>
        </authorList>
    </citation>
    <scope>IDENTIFICATION</scope>
</reference>
<protein>
    <recommendedName>
        <fullName evidence="1">Pentraxin (PTX) domain-containing protein</fullName>
    </recommendedName>
</protein>
<sequence>HDFILCWTPIDYLTVLPLCHAPLGHHTDLPKKIFIFPVFVFPASSATATVHLPVSNHQPLTQLTVCLSYYTLLSRPMLRNNITPPDPLIYWRSLRYTIKNEVYVEDFLTL</sequence>
<evidence type="ECO:0000313" key="2">
    <source>
        <dbReference type="Ensembl" id="ENSNNAP00000010933.1"/>
    </source>
</evidence>
<organism evidence="2 3">
    <name type="scientific">Naja naja</name>
    <name type="common">Indian cobra</name>
    <dbReference type="NCBI Taxonomy" id="35670"/>
    <lineage>
        <taxon>Eukaryota</taxon>
        <taxon>Metazoa</taxon>
        <taxon>Chordata</taxon>
        <taxon>Craniata</taxon>
        <taxon>Vertebrata</taxon>
        <taxon>Euteleostomi</taxon>
        <taxon>Lepidosauria</taxon>
        <taxon>Squamata</taxon>
        <taxon>Bifurcata</taxon>
        <taxon>Unidentata</taxon>
        <taxon>Episquamata</taxon>
        <taxon>Toxicofera</taxon>
        <taxon>Serpentes</taxon>
        <taxon>Colubroidea</taxon>
        <taxon>Elapidae</taxon>
        <taxon>Elapinae</taxon>
        <taxon>Naja</taxon>
    </lineage>
</organism>
<accession>A0A8C6X9E9</accession>
<evidence type="ECO:0000313" key="3">
    <source>
        <dbReference type="Proteomes" id="UP000694559"/>
    </source>
</evidence>
<evidence type="ECO:0000259" key="1">
    <source>
        <dbReference type="Pfam" id="PF00354"/>
    </source>
</evidence>
<reference evidence="2" key="1">
    <citation type="submission" date="2025-08" db="UniProtKB">
        <authorList>
            <consortium name="Ensembl"/>
        </authorList>
    </citation>
    <scope>IDENTIFICATION</scope>
</reference>
<name>A0A8C6X9E9_NAJNA</name>
<keyword evidence="3" id="KW-1185">Reference proteome</keyword>
<dbReference type="InterPro" id="IPR001759">
    <property type="entry name" value="PTX_dom"/>
</dbReference>
<feature type="domain" description="Pentraxin (PTX)" evidence="1">
    <location>
        <begin position="38"/>
        <end position="76"/>
    </location>
</feature>
<dbReference type="Proteomes" id="UP000694559">
    <property type="component" value="Unplaced"/>
</dbReference>